<reference evidence="2 3" key="1">
    <citation type="journal article" date="2015" name="BMC Genomics">
        <title>The genome of the truffle-parasite Tolypocladium ophioglossoides and the evolution of antifungal peptaibiotics.</title>
        <authorList>
            <person name="Quandt C.A."/>
            <person name="Bushley K.E."/>
            <person name="Spatafora J.W."/>
        </authorList>
    </citation>
    <scope>NUCLEOTIDE SEQUENCE [LARGE SCALE GENOMIC DNA]</scope>
    <source>
        <strain evidence="2 3">CBS 100239</strain>
    </source>
</reference>
<name>A0A0L0N488_TOLOC</name>
<gene>
    <name evidence="2" type="ORF">TOPH_06427</name>
</gene>
<dbReference type="AlphaFoldDB" id="A0A0L0N488"/>
<dbReference type="Proteomes" id="UP000036947">
    <property type="component" value="Unassembled WGS sequence"/>
</dbReference>
<evidence type="ECO:0000256" key="1">
    <source>
        <dbReference type="SAM" id="MobiDB-lite"/>
    </source>
</evidence>
<dbReference type="EMBL" id="LFRF01000022">
    <property type="protein sequence ID" value="KND88897.1"/>
    <property type="molecule type" value="Genomic_DNA"/>
</dbReference>
<organism evidence="2 3">
    <name type="scientific">Tolypocladium ophioglossoides (strain CBS 100239)</name>
    <name type="common">Snaketongue truffleclub</name>
    <name type="synonym">Elaphocordyceps ophioglossoides</name>
    <dbReference type="NCBI Taxonomy" id="1163406"/>
    <lineage>
        <taxon>Eukaryota</taxon>
        <taxon>Fungi</taxon>
        <taxon>Dikarya</taxon>
        <taxon>Ascomycota</taxon>
        <taxon>Pezizomycotina</taxon>
        <taxon>Sordariomycetes</taxon>
        <taxon>Hypocreomycetidae</taxon>
        <taxon>Hypocreales</taxon>
        <taxon>Ophiocordycipitaceae</taxon>
        <taxon>Tolypocladium</taxon>
    </lineage>
</organism>
<feature type="compositionally biased region" description="Basic and acidic residues" evidence="1">
    <location>
        <begin position="71"/>
        <end position="80"/>
    </location>
</feature>
<proteinExistence type="predicted"/>
<evidence type="ECO:0000313" key="3">
    <source>
        <dbReference type="Proteomes" id="UP000036947"/>
    </source>
</evidence>
<keyword evidence="3" id="KW-1185">Reference proteome</keyword>
<evidence type="ECO:0000313" key="2">
    <source>
        <dbReference type="EMBL" id="KND88897.1"/>
    </source>
</evidence>
<sequence length="94" mass="9750">MLCAMMLTGVGLLGDGEGSKAEAAAMSAASLAARASMASLGGTEAVITRGQPCAVRACLMPCQYCRGGRAAERESSEKPRRPWARTMGYLGRIP</sequence>
<comment type="caution">
    <text evidence="2">The sequence shown here is derived from an EMBL/GenBank/DDBJ whole genome shotgun (WGS) entry which is preliminary data.</text>
</comment>
<feature type="region of interest" description="Disordered" evidence="1">
    <location>
        <begin position="71"/>
        <end position="94"/>
    </location>
</feature>
<protein>
    <submittedName>
        <fullName evidence="2">Uncharacterized protein</fullName>
    </submittedName>
</protein>
<accession>A0A0L0N488</accession>